<dbReference type="GO" id="GO:0005886">
    <property type="term" value="C:plasma membrane"/>
    <property type="evidence" value="ECO:0007669"/>
    <property type="project" value="TreeGrafter"/>
</dbReference>
<dbReference type="Proteomes" id="UP001372834">
    <property type="component" value="Unassembled WGS sequence"/>
</dbReference>
<dbReference type="GO" id="GO:0005381">
    <property type="term" value="F:iron ion transmembrane transporter activity"/>
    <property type="evidence" value="ECO:0007669"/>
    <property type="project" value="TreeGrafter"/>
</dbReference>
<evidence type="ECO:0000256" key="5">
    <source>
        <dbReference type="ARBA" id="ARBA00022989"/>
    </source>
</evidence>
<comment type="subcellular location">
    <subcellularLocation>
        <location evidence="1">Membrane</location>
        <topology evidence="1">Multi-pass membrane protein</topology>
    </subcellularLocation>
</comment>
<dbReference type="PRINTS" id="PR00447">
    <property type="entry name" value="NATRESASSCMP"/>
</dbReference>
<dbReference type="GO" id="GO:0010008">
    <property type="term" value="C:endosome membrane"/>
    <property type="evidence" value="ECO:0007669"/>
    <property type="project" value="TreeGrafter"/>
</dbReference>
<feature type="transmembrane region" description="Helical" evidence="7">
    <location>
        <begin position="58"/>
        <end position="81"/>
    </location>
</feature>
<dbReference type="GO" id="GO:0015086">
    <property type="term" value="F:cadmium ion transmembrane transporter activity"/>
    <property type="evidence" value="ECO:0007669"/>
    <property type="project" value="TreeGrafter"/>
</dbReference>
<name>A0AAN8SAC8_POLSC</name>
<evidence type="ECO:0000256" key="7">
    <source>
        <dbReference type="SAM" id="Phobius"/>
    </source>
</evidence>
<dbReference type="PANTHER" id="PTHR11706">
    <property type="entry name" value="SOLUTE CARRIER PROTEIN FAMILY 11 MEMBER"/>
    <property type="match status" value="1"/>
</dbReference>
<feature type="transmembrane region" description="Helical" evidence="7">
    <location>
        <begin position="88"/>
        <end position="108"/>
    </location>
</feature>
<evidence type="ECO:0000313" key="9">
    <source>
        <dbReference type="Proteomes" id="UP001372834"/>
    </source>
</evidence>
<feature type="transmembrane region" description="Helical" evidence="7">
    <location>
        <begin position="27"/>
        <end position="46"/>
    </location>
</feature>
<protein>
    <submittedName>
        <fullName evidence="8">Uncharacterized protein</fullName>
    </submittedName>
</protein>
<evidence type="ECO:0000313" key="8">
    <source>
        <dbReference type="EMBL" id="KAK6640096.1"/>
    </source>
</evidence>
<gene>
    <name evidence="8" type="ORF">RUM43_008373</name>
</gene>
<organism evidence="8 9">
    <name type="scientific">Polyplax serrata</name>
    <name type="common">Common mouse louse</name>
    <dbReference type="NCBI Taxonomy" id="468196"/>
    <lineage>
        <taxon>Eukaryota</taxon>
        <taxon>Metazoa</taxon>
        <taxon>Ecdysozoa</taxon>
        <taxon>Arthropoda</taxon>
        <taxon>Hexapoda</taxon>
        <taxon>Insecta</taxon>
        <taxon>Pterygota</taxon>
        <taxon>Neoptera</taxon>
        <taxon>Paraneoptera</taxon>
        <taxon>Psocodea</taxon>
        <taxon>Troctomorpha</taxon>
        <taxon>Phthiraptera</taxon>
        <taxon>Anoplura</taxon>
        <taxon>Polyplacidae</taxon>
        <taxon>Polyplax</taxon>
    </lineage>
</organism>
<evidence type="ECO:0000256" key="4">
    <source>
        <dbReference type="ARBA" id="ARBA00022692"/>
    </source>
</evidence>
<keyword evidence="6 7" id="KW-0472">Membrane</keyword>
<keyword evidence="4 7" id="KW-0812">Transmembrane</keyword>
<keyword evidence="3" id="KW-0813">Transport</keyword>
<dbReference type="EMBL" id="JAWJWE010000003">
    <property type="protein sequence ID" value="KAK6640096.1"/>
    <property type="molecule type" value="Genomic_DNA"/>
</dbReference>
<sequence length="198" mass="22539">MRAQTQNIDLYMLGFLNLQWSRWKRVIFTRAIAIIPTFLVAFYSKIEDLSGMNDVLNAIMSMQLPFAVLPTIAFSSSSYIMGEFKNGLVTNIVSCLLGIIVIAINIYFGVHMVINNVTHACDHAYFKKYKVSKIMCDSVMVSTTNWSSLAYLYNNNTDIEGFNLLLDNEVEFEKLLPSDMSDSEEIEFHLNRSKSIDS</sequence>
<keyword evidence="5 7" id="KW-1133">Transmembrane helix</keyword>
<evidence type="ECO:0000256" key="2">
    <source>
        <dbReference type="ARBA" id="ARBA00006670"/>
    </source>
</evidence>
<comment type="similarity">
    <text evidence="2">Belongs to the NRAMP family.</text>
</comment>
<dbReference type="AlphaFoldDB" id="A0AAN8SAC8"/>
<evidence type="ECO:0000256" key="6">
    <source>
        <dbReference type="ARBA" id="ARBA00023136"/>
    </source>
</evidence>
<evidence type="ECO:0000256" key="1">
    <source>
        <dbReference type="ARBA" id="ARBA00004141"/>
    </source>
</evidence>
<proteinExistence type="inferred from homology"/>
<comment type="caution">
    <text evidence="8">The sequence shown here is derived from an EMBL/GenBank/DDBJ whole genome shotgun (WGS) entry which is preliminary data.</text>
</comment>
<dbReference type="GO" id="GO:0005384">
    <property type="term" value="F:manganese ion transmembrane transporter activity"/>
    <property type="evidence" value="ECO:0007669"/>
    <property type="project" value="TreeGrafter"/>
</dbReference>
<dbReference type="Pfam" id="PF01566">
    <property type="entry name" value="Nramp"/>
    <property type="match status" value="1"/>
</dbReference>
<dbReference type="InterPro" id="IPR001046">
    <property type="entry name" value="NRAMP_fam"/>
</dbReference>
<accession>A0AAN8SAC8</accession>
<dbReference type="PANTHER" id="PTHR11706:SF33">
    <property type="entry name" value="NATURAL RESISTANCE-ASSOCIATED MACROPHAGE PROTEIN 2"/>
    <property type="match status" value="1"/>
</dbReference>
<reference evidence="8 9" key="1">
    <citation type="submission" date="2023-10" db="EMBL/GenBank/DDBJ databases">
        <title>Genomes of two closely related lineages of the louse Polyplax serrata with different host specificities.</title>
        <authorList>
            <person name="Martinu J."/>
            <person name="Tarabai H."/>
            <person name="Stefka J."/>
            <person name="Hypsa V."/>
        </authorList>
    </citation>
    <scope>NUCLEOTIDE SEQUENCE [LARGE SCALE GENOMIC DNA]</scope>
    <source>
        <strain evidence="8">HR10_N</strain>
    </source>
</reference>
<evidence type="ECO:0000256" key="3">
    <source>
        <dbReference type="ARBA" id="ARBA00022448"/>
    </source>
</evidence>